<evidence type="ECO:0000259" key="5">
    <source>
        <dbReference type="PROSITE" id="PS50111"/>
    </source>
</evidence>
<dbReference type="RefSeq" id="WP_051432221.1">
    <property type="nucleotide sequence ID" value="NZ_NRRE01000028.1"/>
</dbReference>
<feature type="region of interest" description="Disordered" evidence="4">
    <location>
        <begin position="215"/>
        <end position="239"/>
    </location>
</feature>
<dbReference type="InterPro" id="IPR004090">
    <property type="entry name" value="Chemotax_Me-accpt_rcpt"/>
</dbReference>
<dbReference type="PANTHER" id="PTHR32089:SF112">
    <property type="entry name" value="LYSOZYME-LIKE PROTEIN-RELATED"/>
    <property type="match status" value="1"/>
</dbReference>
<keyword evidence="1 3" id="KW-0807">Transducer</keyword>
<evidence type="ECO:0000256" key="2">
    <source>
        <dbReference type="ARBA" id="ARBA00029447"/>
    </source>
</evidence>
<evidence type="ECO:0000256" key="1">
    <source>
        <dbReference type="ARBA" id="ARBA00023224"/>
    </source>
</evidence>
<feature type="domain" description="Methyl-accepting transducer" evidence="5">
    <location>
        <begin position="262"/>
        <end position="477"/>
    </location>
</feature>
<feature type="compositionally biased region" description="Polar residues" evidence="4">
    <location>
        <begin position="275"/>
        <end position="301"/>
    </location>
</feature>
<keyword evidence="8" id="KW-1185">Reference proteome</keyword>
<comment type="caution">
    <text evidence="7">The sequence shown here is derived from an EMBL/GenBank/DDBJ whole genome shotgun (WGS) entry which is preliminary data.</text>
</comment>
<sequence>MPWPTLSLRVKSILVVALLLTVASVVLGAIDVTETRSTLSDRLTASLDKLVRQQSQALSGPLWNMNYEAAADNLETLKTEPAFQHAVVVSDGEKIAEAGTASQNVLTRTATIAHGDTTLGQLRLSLSTQPIDAAVAAAVRRTVIETAVILLIAVGVNLLALNSVLRPVNAIGRVMRQVAEGQDAAIPFQERRDEIGGMAQAAQVFKDNQAEMARLESEKQETERKASEERLKQRQAVANDFEQTVKSTVTEMGKSFDLVHREVGELTATAHRNRQSTQEASEASSRAHQAVQSVASATEELNGSVREIASNANQSTEVSQRAADRAKTTHETVGALDSAAGKIGEVLDLIRDIAEQTNLLALNATIEAARAGDAGKGFAVVAGEVKQLATQTQKATDEIASHVDGVQGATRRAVEEISGIATTIQQVDEYVQSIASATQQQDAATQEIAESAQQAAAAAQEAQAHLGEMTDAVAAAAESSGKVSSAVDGLHGDLTDLDHKTDAFLTDIRSA</sequence>
<feature type="compositionally biased region" description="Polar residues" evidence="4">
    <location>
        <begin position="310"/>
        <end position="319"/>
    </location>
</feature>
<dbReference type="PROSITE" id="PS50885">
    <property type="entry name" value="HAMP"/>
    <property type="match status" value="1"/>
</dbReference>
<dbReference type="Pfam" id="PF00015">
    <property type="entry name" value="MCPsignal"/>
    <property type="match status" value="1"/>
</dbReference>
<dbReference type="GO" id="GO:0016020">
    <property type="term" value="C:membrane"/>
    <property type="evidence" value="ECO:0007669"/>
    <property type="project" value="InterPro"/>
</dbReference>
<evidence type="ECO:0000256" key="3">
    <source>
        <dbReference type="PROSITE-ProRule" id="PRU00284"/>
    </source>
</evidence>
<dbReference type="PANTHER" id="PTHR32089">
    <property type="entry name" value="METHYL-ACCEPTING CHEMOTAXIS PROTEIN MCPB"/>
    <property type="match status" value="1"/>
</dbReference>
<feature type="region of interest" description="Disordered" evidence="4">
    <location>
        <begin position="270"/>
        <end position="330"/>
    </location>
</feature>
<evidence type="ECO:0000259" key="6">
    <source>
        <dbReference type="PROSITE" id="PS50885"/>
    </source>
</evidence>
<dbReference type="SUPFAM" id="SSF58104">
    <property type="entry name" value="Methyl-accepting chemotaxis protein (MCP) signaling domain"/>
    <property type="match status" value="1"/>
</dbReference>
<dbReference type="InterPro" id="IPR003660">
    <property type="entry name" value="HAMP_dom"/>
</dbReference>
<dbReference type="Gene3D" id="1.10.287.950">
    <property type="entry name" value="Methyl-accepting chemotaxis protein"/>
    <property type="match status" value="1"/>
</dbReference>
<evidence type="ECO:0000256" key="4">
    <source>
        <dbReference type="SAM" id="MobiDB-lite"/>
    </source>
</evidence>
<gene>
    <name evidence="7" type="ORF">CKO21_14605</name>
</gene>
<evidence type="ECO:0000313" key="8">
    <source>
        <dbReference type="Proteomes" id="UP000778970"/>
    </source>
</evidence>
<dbReference type="PRINTS" id="PR00260">
    <property type="entry name" value="CHEMTRNSDUCR"/>
</dbReference>
<accession>A0A934QKE9</accession>
<dbReference type="GO" id="GO:0006935">
    <property type="term" value="P:chemotaxis"/>
    <property type="evidence" value="ECO:0007669"/>
    <property type="project" value="InterPro"/>
</dbReference>
<feature type="domain" description="HAMP" evidence="6">
    <location>
        <begin position="162"/>
        <end position="214"/>
    </location>
</feature>
<organism evidence="7 8">
    <name type="scientific">Rhodovibrio salinarum</name>
    <dbReference type="NCBI Taxonomy" id="1087"/>
    <lineage>
        <taxon>Bacteria</taxon>
        <taxon>Pseudomonadati</taxon>
        <taxon>Pseudomonadota</taxon>
        <taxon>Alphaproteobacteria</taxon>
        <taxon>Rhodospirillales</taxon>
        <taxon>Rhodovibrionaceae</taxon>
        <taxon>Rhodovibrio</taxon>
    </lineage>
</organism>
<reference evidence="7" key="2">
    <citation type="journal article" date="2020" name="Microorganisms">
        <title>Osmotic Adaptation and Compatible Solute Biosynthesis of Phototrophic Bacteria as Revealed from Genome Analyses.</title>
        <authorList>
            <person name="Imhoff J.F."/>
            <person name="Rahn T."/>
            <person name="Kunzel S."/>
            <person name="Keller A."/>
            <person name="Neulinger S.C."/>
        </authorList>
    </citation>
    <scope>NUCLEOTIDE SEQUENCE</scope>
    <source>
        <strain evidence="7">DSM 9154</strain>
    </source>
</reference>
<dbReference type="EMBL" id="NRRE01000028">
    <property type="protein sequence ID" value="MBK1698476.1"/>
    <property type="molecule type" value="Genomic_DNA"/>
</dbReference>
<dbReference type="Proteomes" id="UP000778970">
    <property type="component" value="Unassembled WGS sequence"/>
</dbReference>
<dbReference type="GO" id="GO:0004888">
    <property type="term" value="F:transmembrane signaling receptor activity"/>
    <property type="evidence" value="ECO:0007669"/>
    <property type="project" value="InterPro"/>
</dbReference>
<feature type="compositionally biased region" description="Basic and acidic residues" evidence="4">
    <location>
        <begin position="215"/>
        <end position="232"/>
    </location>
</feature>
<dbReference type="SMART" id="SM00283">
    <property type="entry name" value="MA"/>
    <property type="match status" value="1"/>
</dbReference>
<evidence type="ECO:0000313" key="7">
    <source>
        <dbReference type="EMBL" id="MBK1698476.1"/>
    </source>
</evidence>
<dbReference type="Gene3D" id="1.10.8.500">
    <property type="entry name" value="HAMP domain in histidine kinase"/>
    <property type="match status" value="1"/>
</dbReference>
<dbReference type="GO" id="GO:0007165">
    <property type="term" value="P:signal transduction"/>
    <property type="evidence" value="ECO:0007669"/>
    <property type="project" value="UniProtKB-KW"/>
</dbReference>
<protein>
    <submittedName>
        <fullName evidence="7">Methyl-accepting chemotaxis protein</fullName>
    </submittedName>
</protein>
<dbReference type="AlphaFoldDB" id="A0A934QKE9"/>
<reference evidence="7" key="1">
    <citation type="submission" date="2017-08" db="EMBL/GenBank/DDBJ databases">
        <authorList>
            <person name="Imhoff J.F."/>
            <person name="Rahn T."/>
            <person name="Kuenzel S."/>
            <person name="Neulinger S.C."/>
        </authorList>
    </citation>
    <scope>NUCLEOTIDE SEQUENCE</scope>
    <source>
        <strain evidence="7">DSM 9154</strain>
    </source>
</reference>
<comment type="similarity">
    <text evidence="2">Belongs to the methyl-accepting chemotaxis (MCP) protein family.</text>
</comment>
<dbReference type="Pfam" id="PF00672">
    <property type="entry name" value="HAMP"/>
    <property type="match status" value="1"/>
</dbReference>
<dbReference type="PROSITE" id="PS50111">
    <property type="entry name" value="CHEMOTAXIS_TRANSDUC_2"/>
    <property type="match status" value="1"/>
</dbReference>
<dbReference type="InterPro" id="IPR004089">
    <property type="entry name" value="MCPsignal_dom"/>
</dbReference>
<name>A0A934QKE9_9PROT</name>
<proteinExistence type="inferred from homology"/>